<sequence>MSIALASLYIGSASAEPPLSVETRRVWRYPHAQSNIPGQKAEIVAYDERADKLWVAGVAGVDVLARDTGKWIGNVSVAPYGAVNSVAIHDGLAALAVEASDRSQPGVVLFIDTRTSQRVGSPVTVGALPDMLTFAPNGRMVLVANEGTPNPRTSGQPCPVDPPGSVSLIDVRTRAVTTLPISPTLPGYAELRQFPATGNGGTRPDMCPYDPEPEYIAIDPRGDKAYVGLQEANGVAVLDLRTRRFERVIGLGLKDFNLPGNGIDANDQDGVVKLEQVPVKGLYQPDSIAAYEHRGRTYLVMANEGDARDNGSNDGEDERRGSAGNSSVEYVPDGSLLGRLTMSNVESSRENLVAFGGRSFSIRDASGRIIYDSGNQLDAEAISRGVYDHGRSDNKGVEPEGMALMHVEGHMLAFIGLERTTKSAVAIYDVTNPFAVRFLDMIVSDGDIAPEGLTALRARGHNYLAVANEASDATSLFEIRLRQRFAFH</sequence>
<evidence type="ECO:0000313" key="4">
    <source>
        <dbReference type="Proteomes" id="UP000268623"/>
    </source>
</evidence>
<gene>
    <name evidence="3" type="ORF">D1O30_14655</name>
</gene>
<dbReference type="SUPFAM" id="SSF51004">
    <property type="entry name" value="C-terminal (heme d1) domain of cytochrome cd1-nitrite reductase"/>
    <property type="match status" value="1"/>
</dbReference>
<dbReference type="PANTHER" id="PTHR46928">
    <property type="entry name" value="MESENCHYME-SPECIFIC CELL SURFACE GLYCOPROTEIN"/>
    <property type="match status" value="1"/>
</dbReference>
<dbReference type="AlphaFoldDB" id="A0A3M9XW14"/>
<organism evidence="3 4">
    <name type="scientific">Methylocystis hirsuta</name>
    <dbReference type="NCBI Taxonomy" id="369798"/>
    <lineage>
        <taxon>Bacteria</taxon>
        <taxon>Pseudomonadati</taxon>
        <taxon>Pseudomonadota</taxon>
        <taxon>Alphaproteobacteria</taxon>
        <taxon>Hyphomicrobiales</taxon>
        <taxon>Methylocystaceae</taxon>
        <taxon>Methylocystis</taxon>
    </lineage>
</organism>
<dbReference type="Proteomes" id="UP000268623">
    <property type="component" value="Unassembled WGS sequence"/>
</dbReference>
<dbReference type="Gene3D" id="2.130.10.10">
    <property type="entry name" value="YVTN repeat-like/Quinoprotein amine dehydrogenase"/>
    <property type="match status" value="1"/>
</dbReference>
<accession>A0A3M9XW14</accession>
<feature type="region of interest" description="Disordered" evidence="1">
    <location>
        <begin position="304"/>
        <end position="328"/>
    </location>
</feature>
<name>A0A3M9XW14_9HYPH</name>
<feature type="compositionally biased region" description="Basic and acidic residues" evidence="1">
    <location>
        <begin position="305"/>
        <end position="321"/>
    </location>
</feature>
<dbReference type="InterPro" id="IPR055188">
    <property type="entry name" value="Choice_anch_I"/>
</dbReference>
<dbReference type="InterPro" id="IPR015943">
    <property type="entry name" value="WD40/YVTN_repeat-like_dom_sf"/>
</dbReference>
<evidence type="ECO:0000313" key="3">
    <source>
        <dbReference type="EMBL" id="RNJ51816.1"/>
    </source>
</evidence>
<dbReference type="InterPro" id="IPR011048">
    <property type="entry name" value="Haem_d1_sf"/>
</dbReference>
<reference evidence="3 4" key="1">
    <citation type="submission" date="2018-08" db="EMBL/GenBank/DDBJ databases">
        <title>Genome sequence of Methylocystis hirsuta CSC1, a methanotroph able to accumulate PHAs.</title>
        <authorList>
            <person name="Bordel S."/>
            <person name="Rodriguez E."/>
            <person name="Gancedo J."/>
            <person name="Munoz R."/>
        </authorList>
    </citation>
    <scope>NUCLEOTIDE SEQUENCE [LARGE SCALE GENOMIC DNA]</scope>
    <source>
        <strain evidence="3 4">CSC1</strain>
    </source>
</reference>
<comment type="caution">
    <text evidence="3">The sequence shown here is derived from an EMBL/GenBank/DDBJ whole genome shotgun (WGS) entry which is preliminary data.</text>
</comment>
<dbReference type="OrthoDB" id="9803927at2"/>
<dbReference type="InterPro" id="IPR052956">
    <property type="entry name" value="Mesenchyme-surface_protein"/>
</dbReference>
<proteinExistence type="predicted"/>
<evidence type="ECO:0000256" key="1">
    <source>
        <dbReference type="SAM" id="MobiDB-lite"/>
    </source>
</evidence>
<dbReference type="EMBL" id="QWDD01000001">
    <property type="protein sequence ID" value="RNJ51816.1"/>
    <property type="molecule type" value="Genomic_DNA"/>
</dbReference>
<dbReference type="NCBIfam" id="NF038117">
    <property type="entry name" value="choice_anch_I"/>
    <property type="match status" value="1"/>
</dbReference>
<feature type="domain" description="Choice-of-anchor I" evidence="2">
    <location>
        <begin position="40"/>
        <end position="479"/>
    </location>
</feature>
<evidence type="ECO:0000259" key="2">
    <source>
        <dbReference type="Pfam" id="PF22494"/>
    </source>
</evidence>
<keyword evidence="4" id="KW-1185">Reference proteome</keyword>
<protein>
    <recommendedName>
        <fullName evidence="2">Choice-of-anchor I domain-containing protein</fullName>
    </recommendedName>
</protein>
<dbReference type="Pfam" id="PF22494">
    <property type="entry name" value="choice_anch_I"/>
    <property type="match status" value="1"/>
</dbReference>
<dbReference type="PANTHER" id="PTHR46928:SF1">
    <property type="entry name" value="MESENCHYME-SPECIFIC CELL SURFACE GLYCOPROTEIN"/>
    <property type="match status" value="1"/>
</dbReference>